<feature type="transmembrane region" description="Helical" evidence="1">
    <location>
        <begin position="223"/>
        <end position="244"/>
    </location>
</feature>
<feature type="transmembrane region" description="Helical" evidence="1">
    <location>
        <begin position="264"/>
        <end position="282"/>
    </location>
</feature>
<name>A0A1W1EH87_9ZZZZ</name>
<evidence type="ECO:0000313" key="2">
    <source>
        <dbReference type="EMBL" id="SHO80213.1"/>
    </source>
</evidence>
<accession>A0A1W1EH87</accession>
<keyword evidence="1" id="KW-0812">Transmembrane</keyword>
<proteinExistence type="predicted"/>
<dbReference type="AlphaFoldDB" id="A0A1W1EH87"/>
<dbReference type="PIRSF" id="PIRSF016660">
    <property type="entry name" value="YedI"/>
    <property type="match status" value="1"/>
</dbReference>
<dbReference type="GO" id="GO:0005886">
    <property type="term" value="C:plasma membrane"/>
    <property type="evidence" value="ECO:0007669"/>
    <property type="project" value="TreeGrafter"/>
</dbReference>
<dbReference type="InterPro" id="IPR008526">
    <property type="entry name" value="YedI"/>
</dbReference>
<gene>
    <name evidence="2" type="ORF">MNB_SV-15-1467</name>
</gene>
<protein>
    <submittedName>
        <fullName evidence="2">Membrane protein, putative</fullName>
    </submittedName>
</protein>
<dbReference type="PANTHER" id="PTHR30503:SF3">
    <property type="entry name" value="INNER MEMBRANE PROTEIN YEDI"/>
    <property type="match status" value="1"/>
</dbReference>
<sequence>MATGFFALFDDIALLMDDVATITKVATKKTVGILGDDLAVNADKASGFTSSRELPVLWAITKGSFTNKLIILPIAFLLSAFASWLIIPILMIGGVYLAYEGAEKIYEYFFHKAEKKEIIFEDKNREDILKDEEKKIKSAILTDFILSIEIIIIALGTVTQEAITIQILVVSFIAIIATIGVYGIVALIVRIDDFGYKLIVMSDGKNRKLEATGEFLVSALPKIIKSLTIIGTVAMLLVAGGIYIHNIPTLHHILEFMPSLTGEFLVGLIVGIFALSLVKIFIKIKNI</sequence>
<dbReference type="EMBL" id="FRYL01000001">
    <property type="protein sequence ID" value="SHO80213.1"/>
    <property type="molecule type" value="Genomic_DNA"/>
</dbReference>
<evidence type="ECO:0000256" key="1">
    <source>
        <dbReference type="SAM" id="Phobius"/>
    </source>
</evidence>
<organism evidence="2">
    <name type="scientific">hydrothermal vent metagenome</name>
    <dbReference type="NCBI Taxonomy" id="652676"/>
    <lineage>
        <taxon>unclassified sequences</taxon>
        <taxon>metagenomes</taxon>
        <taxon>ecological metagenomes</taxon>
    </lineage>
</organism>
<reference evidence="2" key="1">
    <citation type="submission" date="2016-10" db="EMBL/GenBank/DDBJ databases">
        <authorList>
            <person name="de Groot N.N."/>
        </authorList>
    </citation>
    <scope>NUCLEOTIDE SEQUENCE</scope>
</reference>
<keyword evidence="1" id="KW-1133">Transmembrane helix</keyword>
<dbReference type="PANTHER" id="PTHR30503">
    <property type="entry name" value="INNER MEMBRANE PROTEIN YEDI"/>
    <property type="match status" value="1"/>
</dbReference>
<feature type="transmembrane region" description="Helical" evidence="1">
    <location>
        <begin position="140"/>
        <end position="159"/>
    </location>
</feature>
<feature type="transmembrane region" description="Helical" evidence="1">
    <location>
        <begin position="70"/>
        <end position="99"/>
    </location>
</feature>
<keyword evidence="1" id="KW-0472">Membrane</keyword>
<dbReference type="Pfam" id="PF05661">
    <property type="entry name" value="DUF808"/>
    <property type="match status" value="1"/>
</dbReference>
<feature type="transmembrane region" description="Helical" evidence="1">
    <location>
        <begin position="165"/>
        <end position="189"/>
    </location>
</feature>